<keyword evidence="10 13" id="KW-0573">Peptidoglycan synthesis</keyword>
<feature type="binding site" evidence="15">
    <location>
        <position position="242"/>
    </location>
    <ligand>
        <name>Mg(2+)</name>
        <dbReference type="ChEBI" id="CHEBI:18420"/>
        <label>1</label>
    </ligand>
</feature>
<dbReference type="GO" id="GO:0009252">
    <property type="term" value="P:peptidoglycan biosynthetic process"/>
    <property type="evidence" value="ECO:0007669"/>
    <property type="project" value="UniProtKB-UniRule"/>
</dbReference>
<feature type="domain" description="ATP-grasp" evidence="17">
    <location>
        <begin position="99"/>
        <end position="288"/>
    </location>
</feature>
<dbReference type="InterPro" id="IPR011127">
    <property type="entry name" value="Dala_Dala_lig_N"/>
</dbReference>
<evidence type="ECO:0000256" key="9">
    <source>
        <dbReference type="ARBA" id="ARBA00022960"/>
    </source>
</evidence>
<dbReference type="InterPro" id="IPR011761">
    <property type="entry name" value="ATP-grasp"/>
</dbReference>
<name>A0A285NPJ1_9AQUI</name>
<evidence type="ECO:0000256" key="2">
    <source>
        <dbReference type="ARBA" id="ARBA00004496"/>
    </source>
</evidence>
<comment type="subcellular location">
    <subcellularLocation>
        <location evidence="2 13">Cytoplasm</location>
    </subcellularLocation>
</comment>
<dbReference type="AlphaFoldDB" id="A0A285NPJ1"/>
<dbReference type="SUPFAM" id="SSF52440">
    <property type="entry name" value="PreATP-grasp domain"/>
    <property type="match status" value="1"/>
</dbReference>
<dbReference type="GO" id="GO:0046872">
    <property type="term" value="F:metal ion binding"/>
    <property type="evidence" value="ECO:0007669"/>
    <property type="project" value="UniProtKB-KW"/>
</dbReference>
<sequence length="288" mass="32667">MRVVVLMGGKSQEREISIKTGNAILKALRELGHEAIPLDLDETLCQKLLELKPDKVFIALHGTYGEDGRVQGLLDILGIPYTGSGVLGSCLAMDKEITKKILTYHHIPVPNGVCVRRGEEINWDKFPAIVKPADQGSSVGLYLVKEKEELNSAIRKIFNISQKVLIEEYIEGRDITVGILKDQALPPLEVRPKRNIYDYESKYTKGMSEYIFLEDDELIKKLQDIALKVHKYLELKDISRIDFRLSEDGTPYVLEANTIPGMTELSLFPMMCMKKGIDFKRMVHMLLF</sequence>
<evidence type="ECO:0000256" key="16">
    <source>
        <dbReference type="PROSITE-ProRule" id="PRU00409"/>
    </source>
</evidence>
<evidence type="ECO:0000256" key="6">
    <source>
        <dbReference type="ARBA" id="ARBA00022598"/>
    </source>
</evidence>
<dbReference type="OrthoDB" id="9813261at2"/>
<organism evidence="18 19">
    <name type="scientific">Hydrogenobacter hydrogenophilus</name>
    <dbReference type="NCBI Taxonomy" id="35835"/>
    <lineage>
        <taxon>Bacteria</taxon>
        <taxon>Pseudomonadati</taxon>
        <taxon>Aquificota</taxon>
        <taxon>Aquificia</taxon>
        <taxon>Aquificales</taxon>
        <taxon>Aquificaceae</taxon>
        <taxon>Hydrogenobacter</taxon>
    </lineage>
</organism>
<gene>
    <name evidence="13" type="primary">ddl</name>
    <name evidence="18" type="ORF">SAMN06265353_0070</name>
</gene>
<comment type="function">
    <text evidence="13">Cell wall formation.</text>
</comment>
<dbReference type="NCBIfam" id="TIGR01205">
    <property type="entry name" value="D_ala_D_alaTIGR"/>
    <property type="match status" value="1"/>
</dbReference>
<keyword evidence="19" id="KW-1185">Reference proteome</keyword>
<dbReference type="Gene3D" id="3.30.1490.20">
    <property type="entry name" value="ATP-grasp fold, A domain"/>
    <property type="match status" value="1"/>
</dbReference>
<dbReference type="PANTHER" id="PTHR23132:SF23">
    <property type="entry name" value="D-ALANINE--D-ALANINE LIGASE B"/>
    <property type="match status" value="1"/>
</dbReference>
<keyword evidence="15" id="KW-0460">Magnesium</keyword>
<dbReference type="HAMAP" id="MF_00047">
    <property type="entry name" value="Dala_Dala_lig"/>
    <property type="match status" value="1"/>
</dbReference>
<dbReference type="NCBIfam" id="NF002378">
    <property type="entry name" value="PRK01372.1"/>
    <property type="match status" value="1"/>
</dbReference>
<comment type="similarity">
    <text evidence="3 13">Belongs to the D-alanine--D-alanine ligase family.</text>
</comment>
<reference evidence="19" key="1">
    <citation type="submission" date="2017-09" db="EMBL/GenBank/DDBJ databases">
        <authorList>
            <person name="Varghese N."/>
            <person name="Submissions S."/>
        </authorList>
    </citation>
    <scope>NUCLEOTIDE SEQUENCE [LARGE SCALE GENOMIC DNA]</scope>
    <source>
        <strain evidence="19">DSM 2913</strain>
    </source>
</reference>
<dbReference type="PROSITE" id="PS00843">
    <property type="entry name" value="DALA_DALA_LIGASE_1"/>
    <property type="match status" value="1"/>
</dbReference>
<keyword evidence="5 13" id="KW-0963">Cytoplasm</keyword>
<dbReference type="InterPro" id="IPR000291">
    <property type="entry name" value="D-Ala_lig_Van_CS"/>
</dbReference>
<keyword evidence="15" id="KW-0479">Metal-binding</keyword>
<evidence type="ECO:0000256" key="5">
    <source>
        <dbReference type="ARBA" id="ARBA00022490"/>
    </source>
</evidence>
<evidence type="ECO:0000256" key="3">
    <source>
        <dbReference type="ARBA" id="ARBA00010871"/>
    </source>
</evidence>
<keyword evidence="15" id="KW-0464">Manganese</keyword>
<dbReference type="EC" id="6.3.2.4" evidence="4 13"/>
<dbReference type="InterPro" id="IPR011095">
    <property type="entry name" value="Dala_Dala_lig_C"/>
</dbReference>
<evidence type="ECO:0000256" key="13">
    <source>
        <dbReference type="HAMAP-Rule" id="MF_00047"/>
    </source>
</evidence>
<keyword evidence="7 16" id="KW-0547">Nucleotide-binding</keyword>
<dbReference type="GO" id="GO:0005524">
    <property type="term" value="F:ATP binding"/>
    <property type="evidence" value="ECO:0007669"/>
    <property type="project" value="UniProtKB-UniRule"/>
</dbReference>
<evidence type="ECO:0000256" key="12">
    <source>
        <dbReference type="ARBA" id="ARBA00047614"/>
    </source>
</evidence>
<dbReference type="GO" id="GO:0071555">
    <property type="term" value="P:cell wall organization"/>
    <property type="evidence" value="ECO:0007669"/>
    <property type="project" value="UniProtKB-KW"/>
</dbReference>
<evidence type="ECO:0000259" key="17">
    <source>
        <dbReference type="PROSITE" id="PS50975"/>
    </source>
</evidence>
<dbReference type="Pfam" id="PF07478">
    <property type="entry name" value="Dala_Dala_lig_C"/>
    <property type="match status" value="1"/>
</dbReference>
<feature type="binding site" evidence="15">
    <location>
        <position position="255"/>
    </location>
    <ligand>
        <name>Mg(2+)</name>
        <dbReference type="ChEBI" id="CHEBI:18420"/>
        <label>1</label>
    </ligand>
</feature>
<dbReference type="Gene3D" id="3.40.50.20">
    <property type="match status" value="1"/>
</dbReference>
<evidence type="ECO:0000256" key="4">
    <source>
        <dbReference type="ARBA" id="ARBA00012216"/>
    </source>
</evidence>
<keyword evidence="11 13" id="KW-0961">Cell wall biogenesis/degradation</keyword>
<evidence type="ECO:0000313" key="19">
    <source>
        <dbReference type="Proteomes" id="UP000218627"/>
    </source>
</evidence>
<keyword evidence="6 13" id="KW-0436">Ligase</keyword>
<dbReference type="InterPro" id="IPR005905">
    <property type="entry name" value="D_ala_D_ala"/>
</dbReference>
<evidence type="ECO:0000256" key="8">
    <source>
        <dbReference type="ARBA" id="ARBA00022840"/>
    </source>
</evidence>
<dbReference type="GO" id="GO:0008716">
    <property type="term" value="F:D-alanine-D-alanine ligase activity"/>
    <property type="evidence" value="ECO:0007669"/>
    <property type="project" value="UniProtKB-UniRule"/>
</dbReference>
<evidence type="ECO:0000256" key="7">
    <source>
        <dbReference type="ARBA" id="ARBA00022741"/>
    </source>
</evidence>
<evidence type="ECO:0000256" key="14">
    <source>
        <dbReference type="PIRSR" id="PIRSR039102-1"/>
    </source>
</evidence>
<dbReference type="Pfam" id="PF01820">
    <property type="entry name" value="Dala_Dala_lig_N"/>
    <property type="match status" value="1"/>
</dbReference>
<dbReference type="GO" id="GO:0005737">
    <property type="term" value="C:cytoplasm"/>
    <property type="evidence" value="ECO:0007669"/>
    <property type="project" value="UniProtKB-SubCell"/>
</dbReference>
<comment type="cofactor">
    <cofactor evidence="1">
        <name>Mn(2+)</name>
        <dbReference type="ChEBI" id="CHEBI:29035"/>
    </cofactor>
</comment>
<feature type="active site" evidence="14">
    <location>
        <position position="137"/>
    </location>
</feature>
<feature type="binding site" evidence="15">
    <location>
        <position position="255"/>
    </location>
    <ligand>
        <name>Mg(2+)</name>
        <dbReference type="ChEBI" id="CHEBI:18420"/>
        <label>2</label>
    </ligand>
</feature>
<feature type="binding site" evidence="15">
    <location>
        <position position="257"/>
    </location>
    <ligand>
        <name>Mg(2+)</name>
        <dbReference type="ChEBI" id="CHEBI:18420"/>
        <label>2</label>
    </ligand>
</feature>
<dbReference type="InterPro" id="IPR016185">
    <property type="entry name" value="PreATP-grasp_dom_sf"/>
</dbReference>
<proteinExistence type="inferred from homology"/>
<keyword evidence="8 16" id="KW-0067">ATP-binding</keyword>
<dbReference type="PANTHER" id="PTHR23132">
    <property type="entry name" value="D-ALANINE--D-ALANINE LIGASE"/>
    <property type="match status" value="1"/>
</dbReference>
<dbReference type="GO" id="GO:0008360">
    <property type="term" value="P:regulation of cell shape"/>
    <property type="evidence" value="ECO:0007669"/>
    <property type="project" value="UniProtKB-KW"/>
</dbReference>
<keyword evidence="9 13" id="KW-0133">Cell shape</keyword>
<comment type="pathway">
    <text evidence="13">Cell wall biogenesis; peptidoglycan biosynthesis.</text>
</comment>
<accession>A0A285NPJ1</accession>
<dbReference type="PROSITE" id="PS50975">
    <property type="entry name" value="ATP_GRASP"/>
    <property type="match status" value="1"/>
</dbReference>
<dbReference type="SUPFAM" id="SSF56059">
    <property type="entry name" value="Glutathione synthetase ATP-binding domain-like"/>
    <property type="match status" value="1"/>
</dbReference>
<comment type="catalytic activity">
    <reaction evidence="12 13">
        <text>2 D-alanine + ATP = D-alanyl-D-alanine + ADP + phosphate + H(+)</text>
        <dbReference type="Rhea" id="RHEA:11224"/>
        <dbReference type="ChEBI" id="CHEBI:15378"/>
        <dbReference type="ChEBI" id="CHEBI:30616"/>
        <dbReference type="ChEBI" id="CHEBI:43474"/>
        <dbReference type="ChEBI" id="CHEBI:57416"/>
        <dbReference type="ChEBI" id="CHEBI:57822"/>
        <dbReference type="ChEBI" id="CHEBI:456216"/>
        <dbReference type="EC" id="6.3.2.4"/>
    </reaction>
</comment>
<evidence type="ECO:0000256" key="10">
    <source>
        <dbReference type="ARBA" id="ARBA00022984"/>
    </source>
</evidence>
<dbReference type="PROSITE" id="PS00844">
    <property type="entry name" value="DALA_DALA_LIGASE_2"/>
    <property type="match status" value="1"/>
</dbReference>
<evidence type="ECO:0000256" key="1">
    <source>
        <dbReference type="ARBA" id="ARBA00001936"/>
    </source>
</evidence>
<evidence type="ECO:0000313" key="18">
    <source>
        <dbReference type="EMBL" id="SNZ10843.1"/>
    </source>
</evidence>
<comment type="cofactor">
    <cofactor evidence="15">
        <name>Mg(2+)</name>
        <dbReference type="ChEBI" id="CHEBI:18420"/>
    </cofactor>
    <cofactor evidence="15">
        <name>Mn(2+)</name>
        <dbReference type="ChEBI" id="CHEBI:29035"/>
    </cofactor>
    <text evidence="15">Binds 2 magnesium or manganese ions per subunit.</text>
</comment>
<dbReference type="Gene3D" id="3.30.470.20">
    <property type="entry name" value="ATP-grasp fold, B domain"/>
    <property type="match status" value="1"/>
</dbReference>
<protein>
    <recommendedName>
        <fullName evidence="4 13">D-alanine--D-alanine ligase</fullName>
        <ecNumber evidence="4 13">6.3.2.4</ecNumber>
    </recommendedName>
    <alternativeName>
        <fullName evidence="13">D-Ala-D-Ala ligase</fullName>
    </alternativeName>
    <alternativeName>
        <fullName evidence="13">D-alanylalanine synthetase</fullName>
    </alternativeName>
</protein>
<feature type="active site" evidence="14">
    <location>
        <position position="13"/>
    </location>
</feature>
<dbReference type="InterPro" id="IPR013815">
    <property type="entry name" value="ATP_grasp_subdomain_1"/>
</dbReference>
<dbReference type="EMBL" id="OBEN01000001">
    <property type="protein sequence ID" value="SNZ10843.1"/>
    <property type="molecule type" value="Genomic_DNA"/>
</dbReference>
<dbReference type="PIRSF" id="PIRSF039102">
    <property type="entry name" value="Ddl/VanB"/>
    <property type="match status" value="1"/>
</dbReference>
<evidence type="ECO:0000256" key="15">
    <source>
        <dbReference type="PIRSR" id="PIRSR039102-3"/>
    </source>
</evidence>
<dbReference type="Proteomes" id="UP000218627">
    <property type="component" value="Unassembled WGS sequence"/>
</dbReference>
<feature type="active site" evidence="14">
    <location>
        <position position="266"/>
    </location>
</feature>
<evidence type="ECO:0000256" key="11">
    <source>
        <dbReference type="ARBA" id="ARBA00023316"/>
    </source>
</evidence>
<dbReference type="UniPathway" id="UPA00219"/>